<evidence type="ECO:0000313" key="10">
    <source>
        <dbReference type="EMBL" id="MPN46657.1"/>
    </source>
</evidence>
<reference evidence="10" key="1">
    <citation type="submission" date="2019-08" db="EMBL/GenBank/DDBJ databases">
        <authorList>
            <person name="Kucharzyk K."/>
            <person name="Murdoch R.W."/>
            <person name="Higgins S."/>
            <person name="Loffler F."/>
        </authorList>
    </citation>
    <scope>NUCLEOTIDE SEQUENCE</scope>
</reference>
<dbReference type="AlphaFoldDB" id="A0A645I5R6"/>
<feature type="transmembrane region" description="Helical" evidence="9">
    <location>
        <begin position="14"/>
        <end position="39"/>
    </location>
</feature>
<name>A0A645I5R6_9ZZZZ</name>
<feature type="transmembrane region" description="Helical" evidence="9">
    <location>
        <begin position="51"/>
        <end position="70"/>
    </location>
</feature>
<dbReference type="PIRSF" id="PIRSF004669">
    <property type="entry name" value="FliQ"/>
    <property type="match status" value="1"/>
</dbReference>
<dbReference type="PANTHER" id="PTHR34040">
    <property type="entry name" value="FLAGELLAR BIOSYNTHETIC PROTEIN FLIQ"/>
    <property type="match status" value="1"/>
</dbReference>
<evidence type="ECO:0000256" key="7">
    <source>
        <dbReference type="ARBA" id="ARBA00023136"/>
    </source>
</evidence>
<dbReference type="Pfam" id="PF01313">
    <property type="entry name" value="Bac_export_3"/>
    <property type="match status" value="1"/>
</dbReference>
<dbReference type="InterPro" id="IPR002191">
    <property type="entry name" value="Bac_export_3"/>
</dbReference>
<comment type="subcellular location">
    <subcellularLocation>
        <location evidence="1">Bacterial flagellum basal body</location>
    </subcellularLocation>
    <subcellularLocation>
        <location evidence="2">Cell membrane</location>
        <topology evidence="2">Multi-pass membrane protein</topology>
    </subcellularLocation>
</comment>
<proteinExistence type="predicted"/>
<evidence type="ECO:0000256" key="3">
    <source>
        <dbReference type="ARBA" id="ARBA00021718"/>
    </source>
</evidence>
<gene>
    <name evidence="10" type="ORF">SDC9_194253</name>
</gene>
<evidence type="ECO:0000256" key="9">
    <source>
        <dbReference type="SAM" id="Phobius"/>
    </source>
</evidence>
<sequence>MTEQMIINVIRDAFYYVLITVGPLLLASLIVGLGISIFQAATSIQEQTLTFVPKLVITFLLIVILLPFLIGNMKTFTFQIFEMISTLGK</sequence>
<dbReference type="PRINTS" id="PR00952">
    <property type="entry name" value="TYPE3IMQPROT"/>
</dbReference>
<evidence type="ECO:0000256" key="2">
    <source>
        <dbReference type="ARBA" id="ARBA00004651"/>
    </source>
</evidence>
<dbReference type="EMBL" id="VSSQ01107510">
    <property type="protein sequence ID" value="MPN46657.1"/>
    <property type="molecule type" value="Genomic_DNA"/>
</dbReference>
<dbReference type="GO" id="GO:0009306">
    <property type="term" value="P:protein secretion"/>
    <property type="evidence" value="ECO:0007669"/>
    <property type="project" value="InterPro"/>
</dbReference>
<evidence type="ECO:0000256" key="1">
    <source>
        <dbReference type="ARBA" id="ARBA00004117"/>
    </source>
</evidence>
<dbReference type="GO" id="GO:0005886">
    <property type="term" value="C:plasma membrane"/>
    <property type="evidence" value="ECO:0007669"/>
    <property type="project" value="UniProtKB-SubCell"/>
</dbReference>
<protein>
    <recommendedName>
        <fullName evidence="3">Flagellar biosynthetic protein FliQ</fullName>
    </recommendedName>
</protein>
<accession>A0A645I5R6</accession>
<keyword evidence="6 9" id="KW-1133">Transmembrane helix</keyword>
<organism evidence="10">
    <name type="scientific">bioreactor metagenome</name>
    <dbReference type="NCBI Taxonomy" id="1076179"/>
    <lineage>
        <taxon>unclassified sequences</taxon>
        <taxon>metagenomes</taxon>
        <taxon>ecological metagenomes</taxon>
    </lineage>
</organism>
<evidence type="ECO:0000256" key="6">
    <source>
        <dbReference type="ARBA" id="ARBA00022989"/>
    </source>
</evidence>
<keyword evidence="4" id="KW-1003">Cell membrane</keyword>
<dbReference type="InterPro" id="IPR006305">
    <property type="entry name" value="FliQ"/>
</dbReference>
<evidence type="ECO:0000256" key="5">
    <source>
        <dbReference type="ARBA" id="ARBA00022692"/>
    </source>
</evidence>
<comment type="caution">
    <text evidence="10">The sequence shown here is derived from an EMBL/GenBank/DDBJ whole genome shotgun (WGS) entry which is preliminary data.</text>
</comment>
<keyword evidence="7 9" id="KW-0472">Membrane</keyword>
<evidence type="ECO:0000256" key="8">
    <source>
        <dbReference type="ARBA" id="ARBA00023143"/>
    </source>
</evidence>
<dbReference type="NCBIfam" id="TIGR01402">
    <property type="entry name" value="fliQ"/>
    <property type="match status" value="1"/>
</dbReference>
<dbReference type="PANTHER" id="PTHR34040:SF2">
    <property type="entry name" value="FLAGELLAR BIOSYNTHETIC PROTEIN FLIQ"/>
    <property type="match status" value="1"/>
</dbReference>
<keyword evidence="8" id="KW-0975">Bacterial flagellum</keyword>
<dbReference type="GO" id="GO:0009425">
    <property type="term" value="C:bacterial-type flagellum basal body"/>
    <property type="evidence" value="ECO:0007669"/>
    <property type="project" value="UniProtKB-SubCell"/>
</dbReference>
<dbReference type="GO" id="GO:0044780">
    <property type="term" value="P:bacterial-type flagellum assembly"/>
    <property type="evidence" value="ECO:0007669"/>
    <property type="project" value="InterPro"/>
</dbReference>
<evidence type="ECO:0000256" key="4">
    <source>
        <dbReference type="ARBA" id="ARBA00022475"/>
    </source>
</evidence>
<keyword evidence="5 9" id="KW-0812">Transmembrane</keyword>